<protein>
    <recommendedName>
        <fullName evidence="5">Copper(I)-binding protein</fullName>
    </recommendedName>
</protein>
<sequence>MNHASAAALALLGALAMAMPVANASAPQGAVQLAHAHAHGSHGQAPEGHAAHGQGGHAMAAAPSPEAIAAMPVSTALAVSDCWIRLVPAPAPSAGYFVAANKGAQAVTLTGAASPRYAAVMLHQTTHADGMSRMSHVHGAEIQAGQKLEFKPGGYHIMLEKPTQEIKVGDIVPMQFLLASGDKAQADCEVKPANTLAK</sequence>
<evidence type="ECO:0000313" key="4">
    <source>
        <dbReference type="Proteomes" id="UP000246145"/>
    </source>
</evidence>
<reference evidence="3 4" key="1">
    <citation type="submission" date="2018-04" db="EMBL/GenBank/DDBJ databases">
        <title>Genomic Encyclopedia of Type Strains, Phase IV (KMG-IV): sequencing the most valuable type-strain genomes for metagenomic binning, comparative biology and taxonomic classification.</title>
        <authorList>
            <person name="Goeker M."/>
        </authorList>
    </citation>
    <scope>NUCLEOTIDE SEQUENCE [LARGE SCALE GENOMIC DNA]</scope>
    <source>
        <strain evidence="3 4">DSM 10065</strain>
    </source>
</reference>
<dbReference type="RefSeq" id="WP_116518000.1">
    <property type="nucleotide sequence ID" value="NZ_JACCEX010000002.1"/>
</dbReference>
<dbReference type="InterPro" id="IPR058248">
    <property type="entry name" value="Lxx211020-like"/>
</dbReference>
<feature type="compositionally biased region" description="Low complexity" evidence="1">
    <location>
        <begin position="41"/>
        <end position="59"/>
    </location>
</feature>
<dbReference type="InterPro" id="IPR007410">
    <property type="entry name" value="LpqE-like"/>
</dbReference>
<gene>
    <name evidence="3" type="ORF">C7440_1438</name>
</gene>
<evidence type="ECO:0000313" key="3">
    <source>
        <dbReference type="EMBL" id="PVY61952.1"/>
    </source>
</evidence>
<accession>A0A2U1CLU0</accession>
<organism evidence="3 4">
    <name type="scientific">Pusillimonas noertemannii</name>
    <dbReference type="NCBI Taxonomy" id="305977"/>
    <lineage>
        <taxon>Bacteria</taxon>
        <taxon>Pseudomonadati</taxon>
        <taxon>Pseudomonadota</taxon>
        <taxon>Betaproteobacteria</taxon>
        <taxon>Burkholderiales</taxon>
        <taxon>Alcaligenaceae</taxon>
        <taxon>Pusillimonas</taxon>
    </lineage>
</organism>
<feature type="chain" id="PRO_5015531998" description="Copper(I)-binding protein" evidence="2">
    <location>
        <begin position="25"/>
        <end position="198"/>
    </location>
</feature>
<feature type="signal peptide" evidence="2">
    <location>
        <begin position="1"/>
        <end position="24"/>
    </location>
</feature>
<comment type="caution">
    <text evidence="3">The sequence shown here is derived from an EMBL/GenBank/DDBJ whole genome shotgun (WGS) entry which is preliminary data.</text>
</comment>
<dbReference type="Gene3D" id="2.60.40.1890">
    <property type="entry name" value="PCu(A)C copper chaperone"/>
    <property type="match status" value="1"/>
</dbReference>
<evidence type="ECO:0000256" key="1">
    <source>
        <dbReference type="SAM" id="MobiDB-lite"/>
    </source>
</evidence>
<dbReference type="AlphaFoldDB" id="A0A2U1CLU0"/>
<dbReference type="STRING" id="1231391.GCA_000308195_02940"/>
<dbReference type="EMBL" id="QEKO01000002">
    <property type="protein sequence ID" value="PVY61952.1"/>
    <property type="molecule type" value="Genomic_DNA"/>
</dbReference>
<dbReference type="Pfam" id="PF04314">
    <property type="entry name" value="PCuAC"/>
    <property type="match status" value="1"/>
</dbReference>
<feature type="region of interest" description="Disordered" evidence="1">
    <location>
        <begin position="32"/>
        <end position="59"/>
    </location>
</feature>
<dbReference type="Proteomes" id="UP000246145">
    <property type="component" value="Unassembled WGS sequence"/>
</dbReference>
<dbReference type="InterPro" id="IPR036182">
    <property type="entry name" value="PCuAC_sf"/>
</dbReference>
<dbReference type="SUPFAM" id="SSF110087">
    <property type="entry name" value="DR1885-like metal-binding protein"/>
    <property type="match status" value="1"/>
</dbReference>
<proteinExistence type="predicted"/>
<dbReference type="PANTHER" id="PTHR36302:SF1">
    <property type="entry name" value="COPPER CHAPERONE PCU(A)C"/>
    <property type="match status" value="1"/>
</dbReference>
<evidence type="ECO:0000256" key="2">
    <source>
        <dbReference type="SAM" id="SignalP"/>
    </source>
</evidence>
<keyword evidence="4" id="KW-1185">Reference proteome</keyword>
<name>A0A2U1CLU0_9BURK</name>
<dbReference type="PANTHER" id="PTHR36302">
    <property type="entry name" value="BLR7088 PROTEIN"/>
    <property type="match status" value="1"/>
</dbReference>
<dbReference type="OrthoDB" id="9796962at2"/>
<keyword evidence="2" id="KW-0732">Signal</keyword>
<evidence type="ECO:0008006" key="5">
    <source>
        <dbReference type="Google" id="ProtNLM"/>
    </source>
</evidence>